<comment type="caution">
    <text evidence="1">The sequence shown here is derived from an EMBL/GenBank/DDBJ whole genome shotgun (WGS) entry which is preliminary data.</text>
</comment>
<accession>A0A9P4VSE1</accession>
<dbReference type="AlphaFoldDB" id="A0A9P4VSE1"/>
<name>A0A9P4VSE1_9PEZI</name>
<protein>
    <submittedName>
        <fullName evidence="1">Uncharacterized protein</fullName>
    </submittedName>
</protein>
<dbReference type="EMBL" id="MU006090">
    <property type="protein sequence ID" value="KAF2841948.1"/>
    <property type="molecule type" value="Genomic_DNA"/>
</dbReference>
<sequence>MLSSDAHYSFTTHSYVLALKLILGIPSIPLHWWLGTVGWLSSGLLRFSKGRNGKTSRFETHSPSSRPALHKPMMEFRNRHYPVIEKELS</sequence>
<evidence type="ECO:0000313" key="1">
    <source>
        <dbReference type="EMBL" id="KAF2841948.1"/>
    </source>
</evidence>
<keyword evidence="2" id="KW-1185">Reference proteome</keyword>
<evidence type="ECO:0000313" key="2">
    <source>
        <dbReference type="Proteomes" id="UP000799429"/>
    </source>
</evidence>
<reference evidence="1" key="1">
    <citation type="journal article" date="2020" name="Stud. Mycol.">
        <title>101 Dothideomycetes genomes: a test case for predicting lifestyles and emergence of pathogens.</title>
        <authorList>
            <person name="Haridas S."/>
            <person name="Albert R."/>
            <person name="Binder M."/>
            <person name="Bloem J."/>
            <person name="Labutti K."/>
            <person name="Salamov A."/>
            <person name="Andreopoulos B."/>
            <person name="Baker S."/>
            <person name="Barry K."/>
            <person name="Bills G."/>
            <person name="Bluhm B."/>
            <person name="Cannon C."/>
            <person name="Castanera R."/>
            <person name="Culley D."/>
            <person name="Daum C."/>
            <person name="Ezra D."/>
            <person name="Gonzalez J."/>
            <person name="Henrissat B."/>
            <person name="Kuo A."/>
            <person name="Liang C."/>
            <person name="Lipzen A."/>
            <person name="Lutzoni F."/>
            <person name="Magnuson J."/>
            <person name="Mondo S."/>
            <person name="Nolan M."/>
            <person name="Ohm R."/>
            <person name="Pangilinan J."/>
            <person name="Park H.-J."/>
            <person name="Ramirez L."/>
            <person name="Alfaro M."/>
            <person name="Sun H."/>
            <person name="Tritt A."/>
            <person name="Yoshinaga Y."/>
            <person name="Zwiers L.-H."/>
            <person name="Turgeon B."/>
            <person name="Goodwin S."/>
            <person name="Spatafora J."/>
            <person name="Crous P."/>
            <person name="Grigoriev I."/>
        </authorList>
    </citation>
    <scope>NUCLEOTIDE SEQUENCE</scope>
    <source>
        <strain evidence="1">CBS 101060</strain>
    </source>
</reference>
<proteinExistence type="predicted"/>
<organism evidence="1 2">
    <name type="scientific">Patellaria atrata CBS 101060</name>
    <dbReference type="NCBI Taxonomy" id="1346257"/>
    <lineage>
        <taxon>Eukaryota</taxon>
        <taxon>Fungi</taxon>
        <taxon>Dikarya</taxon>
        <taxon>Ascomycota</taxon>
        <taxon>Pezizomycotina</taxon>
        <taxon>Dothideomycetes</taxon>
        <taxon>Dothideomycetes incertae sedis</taxon>
        <taxon>Patellariales</taxon>
        <taxon>Patellariaceae</taxon>
        <taxon>Patellaria</taxon>
    </lineage>
</organism>
<gene>
    <name evidence="1" type="ORF">M501DRAFT_998160</name>
</gene>
<dbReference type="Proteomes" id="UP000799429">
    <property type="component" value="Unassembled WGS sequence"/>
</dbReference>